<name>A0A7Y7RM46_9PSED</name>
<evidence type="ECO:0000259" key="1">
    <source>
        <dbReference type="Pfam" id="PF13930"/>
    </source>
</evidence>
<dbReference type="EMBL" id="JACAOZ010000002">
    <property type="protein sequence ID" value="NVZ54717.1"/>
    <property type="molecule type" value="Genomic_DNA"/>
</dbReference>
<keyword evidence="2" id="KW-0255">Endonuclease</keyword>
<dbReference type="InterPro" id="IPR044925">
    <property type="entry name" value="His-Me_finger_sf"/>
</dbReference>
<keyword evidence="2" id="KW-0540">Nuclease</keyword>
<sequence>MSPFFLVEKVESNLSLTKNDRNTYQQCVAGKCGVTGEEGGHLIASIFNGPGERLNLLPMNGNLNKGTWKTMENTWASALKEGKQVSVKIEPVYSGKSVRPDSFNVEYSIGGARPKEIVFKNSPGGN</sequence>
<organism evidence="2 3">
    <name type="scientific">Pseudomonas edaphica</name>
    <dbReference type="NCBI Taxonomy" id="2006980"/>
    <lineage>
        <taxon>Bacteria</taxon>
        <taxon>Pseudomonadati</taxon>
        <taxon>Pseudomonadota</taxon>
        <taxon>Gammaproteobacteria</taxon>
        <taxon>Pseudomonadales</taxon>
        <taxon>Pseudomonadaceae</taxon>
        <taxon>Pseudomonas</taxon>
    </lineage>
</organism>
<dbReference type="SUPFAM" id="SSF54060">
    <property type="entry name" value="His-Me finger endonucleases"/>
    <property type="match status" value="1"/>
</dbReference>
<dbReference type="AlphaFoldDB" id="A0A7Y7RM46"/>
<dbReference type="Proteomes" id="UP000560470">
    <property type="component" value="Unassembled WGS sequence"/>
</dbReference>
<protein>
    <submittedName>
        <fullName evidence="2">DNA/RNA non-specific endonuclease</fullName>
    </submittedName>
</protein>
<dbReference type="InterPro" id="IPR044929">
    <property type="entry name" value="DNA/RNA_non-sp_Endonuclease_sf"/>
</dbReference>
<proteinExistence type="predicted"/>
<dbReference type="GO" id="GO:0004519">
    <property type="term" value="F:endonuclease activity"/>
    <property type="evidence" value="ECO:0007669"/>
    <property type="project" value="UniProtKB-KW"/>
</dbReference>
<evidence type="ECO:0000313" key="2">
    <source>
        <dbReference type="EMBL" id="NVZ54717.1"/>
    </source>
</evidence>
<dbReference type="Pfam" id="PF13930">
    <property type="entry name" value="Endonuclea_NS_2"/>
    <property type="match status" value="1"/>
</dbReference>
<keyword evidence="2" id="KW-0378">Hydrolase</keyword>
<dbReference type="Gene3D" id="3.40.570.10">
    <property type="entry name" value="Extracellular Endonuclease, subunit A"/>
    <property type="match status" value="1"/>
</dbReference>
<reference evidence="2 3" key="1">
    <citation type="submission" date="2020-04" db="EMBL/GenBank/DDBJ databases">
        <title>Molecular characterization of pseudomonads from Agaricus bisporus reveal novel blotch 2 pathogens in Western Europe.</title>
        <authorList>
            <person name="Taparia T."/>
            <person name="Krijger M."/>
            <person name="Haynes E."/>
            <person name="Elpinstone J.G."/>
            <person name="Noble R."/>
            <person name="Van Der Wolf J."/>
        </authorList>
    </citation>
    <scope>NUCLEOTIDE SEQUENCE [LARGE SCALE GENOMIC DNA]</scope>
    <source>
        <strain evidence="2 3">B7002</strain>
    </source>
</reference>
<feature type="domain" description="Type VII secretion system protein EssD-like" evidence="1">
    <location>
        <begin position="9"/>
        <end position="110"/>
    </location>
</feature>
<gene>
    <name evidence="2" type="ORF">HX797_00450</name>
</gene>
<dbReference type="InterPro" id="IPR044927">
    <property type="entry name" value="Endonuclea_NS_2"/>
</dbReference>
<accession>A0A7Y7RM46</accession>
<dbReference type="RefSeq" id="WP_177032428.1">
    <property type="nucleotide sequence ID" value="NZ_JACAOZ010000002.1"/>
</dbReference>
<comment type="caution">
    <text evidence="2">The sequence shown here is derived from an EMBL/GenBank/DDBJ whole genome shotgun (WGS) entry which is preliminary data.</text>
</comment>
<evidence type="ECO:0000313" key="3">
    <source>
        <dbReference type="Proteomes" id="UP000560470"/>
    </source>
</evidence>